<organism evidence="4 5">
    <name type="scientific">Elysia marginata</name>
    <dbReference type="NCBI Taxonomy" id="1093978"/>
    <lineage>
        <taxon>Eukaryota</taxon>
        <taxon>Metazoa</taxon>
        <taxon>Spiralia</taxon>
        <taxon>Lophotrochozoa</taxon>
        <taxon>Mollusca</taxon>
        <taxon>Gastropoda</taxon>
        <taxon>Heterobranchia</taxon>
        <taxon>Euthyneura</taxon>
        <taxon>Panpulmonata</taxon>
        <taxon>Sacoglossa</taxon>
        <taxon>Placobranchoidea</taxon>
        <taxon>Plakobranchidae</taxon>
        <taxon>Elysia</taxon>
    </lineage>
</organism>
<evidence type="ECO:0000259" key="3">
    <source>
        <dbReference type="PROSITE" id="PS50041"/>
    </source>
</evidence>
<evidence type="ECO:0000256" key="1">
    <source>
        <dbReference type="ARBA" id="ARBA00023157"/>
    </source>
</evidence>
<dbReference type="PROSITE" id="PS00615">
    <property type="entry name" value="C_TYPE_LECTIN_1"/>
    <property type="match status" value="1"/>
</dbReference>
<gene>
    <name evidence="4" type="ORF">ElyMa_004603300</name>
</gene>
<keyword evidence="1" id="KW-1015">Disulfide bond</keyword>
<feature type="region of interest" description="Disordered" evidence="2">
    <location>
        <begin position="64"/>
        <end position="107"/>
    </location>
</feature>
<evidence type="ECO:0000313" key="4">
    <source>
        <dbReference type="EMBL" id="GFS02261.1"/>
    </source>
</evidence>
<dbReference type="InterPro" id="IPR018378">
    <property type="entry name" value="C-type_lectin_CS"/>
</dbReference>
<comment type="caution">
    <text evidence="4">The sequence shown here is derived from an EMBL/GenBank/DDBJ whole genome shotgun (WGS) entry which is preliminary data.</text>
</comment>
<dbReference type="AlphaFoldDB" id="A0AAV4HZY6"/>
<dbReference type="InterPro" id="IPR001304">
    <property type="entry name" value="C-type_lectin-like"/>
</dbReference>
<reference evidence="4 5" key="1">
    <citation type="journal article" date="2021" name="Elife">
        <title>Chloroplast acquisition without the gene transfer in kleptoplastic sea slugs, Plakobranchus ocellatus.</title>
        <authorList>
            <person name="Maeda T."/>
            <person name="Takahashi S."/>
            <person name="Yoshida T."/>
            <person name="Shimamura S."/>
            <person name="Takaki Y."/>
            <person name="Nagai Y."/>
            <person name="Toyoda A."/>
            <person name="Suzuki Y."/>
            <person name="Arimoto A."/>
            <person name="Ishii H."/>
            <person name="Satoh N."/>
            <person name="Nishiyama T."/>
            <person name="Hasebe M."/>
            <person name="Maruyama T."/>
            <person name="Minagawa J."/>
            <person name="Obokata J."/>
            <person name="Shigenobu S."/>
        </authorList>
    </citation>
    <scope>NUCLEOTIDE SEQUENCE [LARGE SCALE GENOMIC DNA]</scope>
</reference>
<protein>
    <submittedName>
        <fullName evidence="4">E-selectin</fullName>
    </submittedName>
</protein>
<dbReference type="InterPro" id="IPR016187">
    <property type="entry name" value="CTDL_fold"/>
</dbReference>
<dbReference type="PROSITE" id="PS50041">
    <property type="entry name" value="C_TYPE_LECTIN_2"/>
    <property type="match status" value="1"/>
</dbReference>
<keyword evidence="5" id="KW-1185">Reference proteome</keyword>
<name>A0AAV4HZY6_9GAST</name>
<dbReference type="Pfam" id="PF00059">
    <property type="entry name" value="Lectin_C"/>
    <property type="match status" value="1"/>
</dbReference>
<dbReference type="Proteomes" id="UP000762676">
    <property type="component" value="Unassembled WGS sequence"/>
</dbReference>
<feature type="domain" description="C-type lectin" evidence="3">
    <location>
        <begin position="1"/>
        <end position="133"/>
    </location>
</feature>
<dbReference type="Gene3D" id="3.10.100.10">
    <property type="entry name" value="Mannose-Binding Protein A, subunit A"/>
    <property type="match status" value="1"/>
</dbReference>
<evidence type="ECO:0000313" key="5">
    <source>
        <dbReference type="Proteomes" id="UP000762676"/>
    </source>
</evidence>
<dbReference type="EMBL" id="BMAT01009231">
    <property type="protein sequence ID" value="GFS02261.1"/>
    <property type="molecule type" value="Genomic_DNA"/>
</dbReference>
<proteinExistence type="predicted"/>
<evidence type="ECO:0000256" key="2">
    <source>
        <dbReference type="SAM" id="MobiDB-lite"/>
    </source>
</evidence>
<accession>A0AAV4HZY6</accession>
<dbReference type="InterPro" id="IPR016186">
    <property type="entry name" value="C-type_lectin-like/link_sf"/>
</dbReference>
<dbReference type="CDD" id="cd00037">
    <property type="entry name" value="CLECT"/>
    <property type="match status" value="1"/>
</dbReference>
<sequence>MCATVNAVAVCPKGRLARIESKKENDYIKRFLSKSEDFIQNVWIGGYEYSTGWIWQDTDKPITGFTDWAPQAGNNDDDDDNDDDGGDDNGNDDDRDDDDDDDDDAESCLAMSRVDNWAWRDYDCTSQYQILCEEL</sequence>
<feature type="compositionally biased region" description="Acidic residues" evidence="2">
    <location>
        <begin position="75"/>
        <end position="106"/>
    </location>
</feature>
<dbReference type="SUPFAM" id="SSF56436">
    <property type="entry name" value="C-type lectin-like"/>
    <property type="match status" value="1"/>
</dbReference>